<dbReference type="SUPFAM" id="SSF50630">
    <property type="entry name" value="Acid proteases"/>
    <property type="match status" value="2"/>
</dbReference>
<feature type="domain" description="Peptidase A2" evidence="6">
    <location>
        <begin position="234"/>
        <end position="316"/>
    </location>
</feature>
<dbReference type="PROSITE" id="PS00141">
    <property type="entry name" value="ASP_PROTEASE"/>
    <property type="match status" value="2"/>
</dbReference>
<comment type="caution">
    <text evidence="7">The sequence shown here is derived from an EMBL/GenBank/DDBJ whole genome shotgun (WGS) entry which is preliminary data.</text>
</comment>
<dbReference type="EMBL" id="WOTB01000009">
    <property type="protein sequence ID" value="NHN84699.1"/>
    <property type="molecule type" value="Genomic_DNA"/>
</dbReference>
<name>A0ABX0JT07_9PROT</name>
<evidence type="ECO:0000313" key="7">
    <source>
        <dbReference type="EMBL" id="NHN84699.1"/>
    </source>
</evidence>
<accession>A0ABX0JT07</accession>
<sequence>MNGKTGDRSGMGQTISQAASRTRARKYRTTTGSQPAARRKIGTLFSLCATLLAVSACQSGPETCEIGRIGPLPVLNDTRSPIVRITLNGKPAAIIVDTGASFSLVTADATREFDLAYTGQYGTIRGIAGFTSASVVRADKMGLGDATASDTLFTETSVHMGHIAGLPVVGLFGADFLVNYDVKFDLPHRKITLYRMQGCSSKDIVWPHPVDAVPLEPEDGNKFLVPFRINGQPIDAILDSGASRTVIKPSQARKAGVTRDMLAGDREGVARGISDDKLVSHLHRFDTLEVGPKKYRNPWLVVAPLETDTALLGADFLRHVVAWLSWYNRTLYIEKPHPDGSPDPAGTTTPNPAGEPAGQGTQQTSP</sequence>
<dbReference type="PANTHER" id="PTHR12917:SF1">
    <property type="entry name" value="AT13091P"/>
    <property type="match status" value="1"/>
</dbReference>
<evidence type="ECO:0000256" key="5">
    <source>
        <dbReference type="SAM" id="MobiDB-lite"/>
    </source>
</evidence>
<dbReference type="InterPro" id="IPR001995">
    <property type="entry name" value="Peptidase_A2_cat"/>
</dbReference>
<dbReference type="Proteomes" id="UP000635278">
    <property type="component" value="Unassembled WGS sequence"/>
</dbReference>
<feature type="compositionally biased region" description="Polar residues" evidence="5">
    <location>
        <begin position="11"/>
        <end position="20"/>
    </location>
</feature>
<dbReference type="CDD" id="cd05483">
    <property type="entry name" value="retropepsin_like_bacteria"/>
    <property type="match status" value="2"/>
</dbReference>
<gene>
    <name evidence="7" type="ORF">GOB93_08580</name>
</gene>
<evidence type="ECO:0000313" key="8">
    <source>
        <dbReference type="Proteomes" id="UP000635278"/>
    </source>
</evidence>
<keyword evidence="3" id="KW-0064">Aspartyl protease</keyword>
<dbReference type="Gene3D" id="2.40.70.10">
    <property type="entry name" value="Acid Proteases"/>
    <property type="match status" value="2"/>
</dbReference>
<evidence type="ECO:0000256" key="2">
    <source>
        <dbReference type="ARBA" id="ARBA00022670"/>
    </source>
</evidence>
<dbReference type="PROSITE" id="PS50175">
    <property type="entry name" value="ASP_PROT_RETROV"/>
    <property type="match status" value="1"/>
</dbReference>
<keyword evidence="2" id="KW-0645">Protease</keyword>
<protein>
    <recommendedName>
        <fullName evidence="6">Peptidase A2 domain-containing protein</fullName>
    </recommendedName>
</protein>
<comment type="similarity">
    <text evidence="1">Belongs to the DDI1 family.</text>
</comment>
<keyword evidence="8" id="KW-1185">Reference proteome</keyword>
<feature type="region of interest" description="Disordered" evidence="5">
    <location>
        <begin position="1"/>
        <end position="35"/>
    </location>
</feature>
<evidence type="ECO:0000256" key="3">
    <source>
        <dbReference type="ARBA" id="ARBA00022750"/>
    </source>
</evidence>
<dbReference type="RefSeq" id="WP_173583088.1">
    <property type="nucleotide sequence ID" value="NZ_WOTB01000009.1"/>
</dbReference>
<evidence type="ECO:0000256" key="4">
    <source>
        <dbReference type="ARBA" id="ARBA00022801"/>
    </source>
</evidence>
<dbReference type="Pfam" id="PF13650">
    <property type="entry name" value="Asp_protease_2"/>
    <property type="match status" value="1"/>
</dbReference>
<evidence type="ECO:0000256" key="1">
    <source>
        <dbReference type="ARBA" id="ARBA00009136"/>
    </source>
</evidence>
<dbReference type="Pfam" id="PF13975">
    <property type="entry name" value="gag-asp_proteas"/>
    <property type="match status" value="1"/>
</dbReference>
<feature type="region of interest" description="Disordered" evidence="5">
    <location>
        <begin position="335"/>
        <end position="366"/>
    </location>
</feature>
<dbReference type="InterPro" id="IPR021109">
    <property type="entry name" value="Peptidase_aspartic_dom_sf"/>
</dbReference>
<proteinExistence type="inferred from homology"/>
<reference evidence="7 8" key="1">
    <citation type="journal article" date="2020" name="Int. J. Syst. Evol. Microbiol.">
        <title>Novel acetic acid bacteria from cider fermentations: Acetobacter conturbans sp. nov. and Acetobacter fallax sp. nov.</title>
        <authorList>
            <person name="Sombolestani A.S."/>
            <person name="Cleenwerck I."/>
            <person name="Cnockaert M."/>
            <person name="Borremans W."/>
            <person name="Wieme A.D."/>
            <person name="De Vuyst L."/>
            <person name="Vandamme P."/>
        </authorList>
    </citation>
    <scope>NUCLEOTIDE SEQUENCE [LARGE SCALE GENOMIC DNA]</scope>
    <source>
        <strain evidence="7 8">LMG 30640</strain>
    </source>
</reference>
<organism evidence="7 8">
    <name type="scientific">Acetobacter musti</name>
    <dbReference type="NCBI Taxonomy" id="864732"/>
    <lineage>
        <taxon>Bacteria</taxon>
        <taxon>Pseudomonadati</taxon>
        <taxon>Pseudomonadota</taxon>
        <taxon>Alphaproteobacteria</taxon>
        <taxon>Acetobacterales</taxon>
        <taxon>Acetobacteraceae</taxon>
        <taxon>Acetobacter</taxon>
    </lineage>
</organism>
<dbReference type="InterPro" id="IPR034122">
    <property type="entry name" value="Retropepsin-like_bacterial"/>
</dbReference>
<dbReference type="PANTHER" id="PTHR12917">
    <property type="entry name" value="ASPARTYL PROTEASE DDI-RELATED"/>
    <property type="match status" value="1"/>
</dbReference>
<keyword evidence="4" id="KW-0378">Hydrolase</keyword>
<evidence type="ECO:0000259" key="6">
    <source>
        <dbReference type="PROSITE" id="PS50175"/>
    </source>
</evidence>
<dbReference type="InterPro" id="IPR001969">
    <property type="entry name" value="Aspartic_peptidase_AS"/>
</dbReference>